<dbReference type="PANTHER" id="PTHR45947">
    <property type="entry name" value="SULFOQUINOVOSYL TRANSFERASE SQD2"/>
    <property type="match status" value="1"/>
</dbReference>
<name>A0ABX5VA77_9BACT</name>
<dbReference type="Gene3D" id="3.40.50.2000">
    <property type="entry name" value="Glycogen Phosphorylase B"/>
    <property type="match status" value="2"/>
</dbReference>
<dbReference type="EMBL" id="CP040463">
    <property type="protein sequence ID" value="QCT93945.1"/>
    <property type="molecule type" value="Genomic_DNA"/>
</dbReference>
<reference evidence="3 4" key="1">
    <citation type="submission" date="2019-05" db="EMBL/GenBank/DDBJ databases">
        <title>A comparative analysis of the Nautiliaceae.</title>
        <authorList>
            <person name="Grosche A."/>
            <person name="Smedile F."/>
            <person name="Vetriani C."/>
        </authorList>
    </citation>
    <scope>NUCLEOTIDE SEQUENCE [LARGE SCALE GENOMIC DNA]</scope>
    <source>
        <strain evidence="3 4">TB-2</strain>
    </source>
</reference>
<evidence type="ECO:0000259" key="2">
    <source>
        <dbReference type="Pfam" id="PF13439"/>
    </source>
</evidence>
<dbReference type="RefSeq" id="WP_138322898.1">
    <property type="nucleotide sequence ID" value="NZ_CP040463.1"/>
</dbReference>
<accession>A0ABX5VA77</accession>
<feature type="domain" description="Glycosyl transferase family 1" evidence="1">
    <location>
        <begin position="198"/>
        <end position="344"/>
    </location>
</feature>
<proteinExistence type="predicted"/>
<dbReference type="Pfam" id="PF13439">
    <property type="entry name" value="Glyco_transf_4"/>
    <property type="match status" value="1"/>
</dbReference>
<dbReference type="PANTHER" id="PTHR45947:SF3">
    <property type="entry name" value="SULFOQUINOVOSYL TRANSFERASE SQD2"/>
    <property type="match status" value="1"/>
</dbReference>
<protein>
    <submittedName>
        <fullName evidence="3">Glycosyltransferase family 4 protein</fullName>
    </submittedName>
</protein>
<evidence type="ECO:0000313" key="4">
    <source>
        <dbReference type="Proteomes" id="UP000306825"/>
    </source>
</evidence>
<evidence type="ECO:0000313" key="3">
    <source>
        <dbReference type="EMBL" id="QCT93945.1"/>
    </source>
</evidence>
<organism evidence="3 4">
    <name type="scientific">Caminibacter mediatlanticus TB-2</name>
    <dbReference type="NCBI Taxonomy" id="391592"/>
    <lineage>
        <taxon>Bacteria</taxon>
        <taxon>Pseudomonadati</taxon>
        <taxon>Campylobacterota</taxon>
        <taxon>Epsilonproteobacteria</taxon>
        <taxon>Nautiliales</taxon>
        <taxon>Nautiliaceae</taxon>
        <taxon>Caminibacter</taxon>
    </lineage>
</organism>
<dbReference type="InterPro" id="IPR028098">
    <property type="entry name" value="Glyco_trans_4-like_N"/>
</dbReference>
<dbReference type="Pfam" id="PF00534">
    <property type="entry name" value="Glycos_transf_1"/>
    <property type="match status" value="1"/>
</dbReference>
<dbReference type="Proteomes" id="UP000306825">
    <property type="component" value="Chromosome"/>
</dbReference>
<dbReference type="SUPFAM" id="SSF53756">
    <property type="entry name" value="UDP-Glycosyltransferase/glycogen phosphorylase"/>
    <property type="match status" value="1"/>
</dbReference>
<gene>
    <name evidence="3" type="ORF">FE773_01745</name>
</gene>
<dbReference type="InterPro" id="IPR001296">
    <property type="entry name" value="Glyco_trans_1"/>
</dbReference>
<dbReference type="CDD" id="cd03804">
    <property type="entry name" value="GT4_WbaZ-like"/>
    <property type="match status" value="1"/>
</dbReference>
<feature type="domain" description="Glycosyltransferase subfamily 4-like N-terminal" evidence="2">
    <location>
        <begin position="53"/>
        <end position="192"/>
    </location>
</feature>
<sequence>MKKALVHDWFSVYAGAEKCVESFTNIWDDFDVYSLIDFLSDKDREIILKGKYANTSFIQKLPFAKKKYRNYLPLFPFAIEQFDLSEYDLILSSSHAVAKGVLTHSTQLHICYMHTPIRYAWDLYFQYLKESNLQKGLKGLIAKYFLHKIRIWDISTINRVDYYIANSKYIAKRIKKIYGKNADVIYPPVDVDKFELCEKKEDFYLTASRLVPYKKIDLIVKTFNELDKKLVVIGDGPDMKKIKTIAKTNIEILGYQNDKVLIEYMQKAKGFVFAAKEDFGIMPVEAQACGTPVICLGEGGTKETVIDKITGIHFESQTVNSLKKAIETFEKMYDEFDFKLIRKNAEKYSRKRFEKEIKDYVENKYQVFVDKELNVKKSI</sequence>
<dbReference type="InterPro" id="IPR050194">
    <property type="entry name" value="Glycosyltransferase_grp1"/>
</dbReference>
<keyword evidence="4" id="KW-1185">Reference proteome</keyword>
<evidence type="ECO:0000259" key="1">
    <source>
        <dbReference type="Pfam" id="PF00534"/>
    </source>
</evidence>